<accession>A0A2W0CBX1</accession>
<protein>
    <submittedName>
        <fullName evidence="2">Uncharacterized protein</fullName>
    </submittedName>
</protein>
<feature type="transmembrane region" description="Helical" evidence="1">
    <location>
        <begin position="95"/>
        <end position="116"/>
    </location>
</feature>
<keyword evidence="1" id="KW-1133">Transmembrane helix</keyword>
<comment type="caution">
    <text evidence="2">The sequence shown here is derived from an EMBL/GenBank/DDBJ whole genome shotgun (WGS) entry which is preliminary data.</text>
</comment>
<reference evidence="2 3" key="1">
    <citation type="submission" date="2018-01" db="EMBL/GenBank/DDBJ databases">
        <title>Genome sequence of the PGP bacterium Paenibacillus illinoisensis E3.</title>
        <authorList>
            <person name="Rolli E."/>
            <person name="Marasco R."/>
            <person name="Bessem C."/>
            <person name="Michoud G."/>
            <person name="Gaiarsa S."/>
            <person name="Borin S."/>
            <person name="Daffonchio D."/>
        </authorList>
    </citation>
    <scope>NUCLEOTIDE SEQUENCE [LARGE SCALE GENOMIC DNA]</scope>
    <source>
        <strain evidence="2 3">E3</strain>
    </source>
</reference>
<evidence type="ECO:0000313" key="2">
    <source>
        <dbReference type="EMBL" id="PYY27612.1"/>
    </source>
</evidence>
<dbReference type="RefSeq" id="WP_095360607.1">
    <property type="nucleotide sequence ID" value="NZ_PRLG01000021.1"/>
</dbReference>
<dbReference type="OrthoDB" id="1443299at2"/>
<feature type="transmembrane region" description="Helical" evidence="1">
    <location>
        <begin position="15"/>
        <end position="35"/>
    </location>
</feature>
<name>A0A2W0CBX1_9BACL</name>
<dbReference type="Proteomes" id="UP000247459">
    <property type="component" value="Unassembled WGS sequence"/>
</dbReference>
<keyword evidence="1" id="KW-0472">Membrane</keyword>
<organism evidence="2 3">
    <name type="scientific">Paenibacillus illinoisensis</name>
    <dbReference type="NCBI Taxonomy" id="59845"/>
    <lineage>
        <taxon>Bacteria</taxon>
        <taxon>Bacillati</taxon>
        <taxon>Bacillota</taxon>
        <taxon>Bacilli</taxon>
        <taxon>Bacillales</taxon>
        <taxon>Paenibacillaceae</taxon>
        <taxon>Paenibacillus</taxon>
    </lineage>
</organism>
<gene>
    <name evidence="2" type="ORF">PIL02S_04225</name>
</gene>
<evidence type="ECO:0000313" key="3">
    <source>
        <dbReference type="Proteomes" id="UP000247459"/>
    </source>
</evidence>
<sequence length="161" mass="18226">MSRPQALKQNSSNHSLPWIAGTLTGIITGLFLGFFLKVVQAYTGEKVYTLLLNVDFVPWLPPILPEWFEFTLHLLVSVIIGLFYFWWIQRSDYPLVKGVLLGAFSSLLYIPLSLLSVRVPGLLDFKAISLWIIGHLLFGILLGVCGRIWKRQKGDSHSARK</sequence>
<dbReference type="AlphaFoldDB" id="A0A2W0CBX1"/>
<feature type="transmembrane region" description="Helical" evidence="1">
    <location>
        <begin position="70"/>
        <end position="88"/>
    </location>
</feature>
<evidence type="ECO:0000256" key="1">
    <source>
        <dbReference type="SAM" id="Phobius"/>
    </source>
</evidence>
<keyword evidence="1" id="KW-0812">Transmembrane</keyword>
<feature type="transmembrane region" description="Helical" evidence="1">
    <location>
        <begin position="128"/>
        <end position="149"/>
    </location>
</feature>
<proteinExistence type="predicted"/>
<dbReference type="EMBL" id="PRLG01000021">
    <property type="protein sequence ID" value="PYY27612.1"/>
    <property type="molecule type" value="Genomic_DNA"/>
</dbReference>